<dbReference type="GO" id="GO:0016020">
    <property type="term" value="C:membrane"/>
    <property type="evidence" value="ECO:0007669"/>
    <property type="project" value="InterPro"/>
</dbReference>
<dbReference type="PANTHER" id="PTHR47461">
    <property type="entry name" value="PHYTOLONGIN PHYL1.2"/>
    <property type="match status" value="1"/>
</dbReference>
<gene>
    <name evidence="1" type="ORF">MTR67_028296</name>
</gene>
<sequence>MASVQNSVYYCSVSKGGQLIYAYNGGDHETENLAALCLERVPPFHKWYFQTMVKKTFGFLMEDEGYVYFAIVDEDLGNDKVLRFLEQLKDEFRKVAKKGSCWTMSNLNSICLQGELVPVISPCNNATGKIVEGGDSTNALLLGKPSRQEKKKRNDHVIAIRDAELEEDRNSTELVDTNDQDTVVIPIMSQKELCLVRNITSSQNFQKKWCRHVRVIIAIDVVSVGDAVDYNRCEVLVGYSSRLKFVAASLFLLVSTTRVLHFNTFVFFSYWIETGLSGEIWSRSQLAWG</sequence>
<accession>A0AAF0TW91</accession>
<protein>
    <recommendedName>
        <fullName evidence="3">Longin domain-containing protein</fullName>
    </recommendedName>
</protein>
<evidence type="ECO:0008006" key="3">
    <source>
        <dbReference type="Google" id="ProtNLM"/>
    </source>
</evidence>
<dbReference type="Gene3D" id="3.30.450.50">
    <property type="entry name" value="Longin domain"/>
    <property type="match status" value="1"/>
</dbReference>
<dbReference type="AlphaFoldDB" id="A0AAF0TW91"/>
<evidence type="ECO:0000313" key="1">
    <source>
        <dbReference type="EMBL" id="WMV34911.1"/>
    </source>
</evidence>
<dbReference type="Proteomes" id="UP001234989">
    <property type="component" value="Chromosome 6"/>
</dbReference>
<dbReference type="InterPro" id="IPR044783">
    <property type="entry name" value="PHYL"/>
</dbReference>
<dbReference type="SUPFAM" id="SSF64356">
    <property type="entry name" value="SNARE-like"/>
    <property type="match status" value="1"/>
</dbReference>
<organism evidence="1 2">
    <name type="scientific">Solanum verrucosum</name>
    <dbReference type="NCBI Taxonomy" id="315347"/>
    <lineage>
        <taxon>Eukaryota</taxon>
        <taxon>Viridiplantae</taxon>
        <taxon>Streptophyta</taxon>
        <taxon>Embryophyta</taxon>
        <taxon>Tracheophyta</taxon>
        <taxon>Spermatophyta</taxon>
        <taxon>Magnoliopsida</taxon>
        <taxon>eudicotyledons</taxon>
        <taxon>Gunneridae</taxon>
        <taxon>Pentapetalae</taxon>
        <taxon>asterids</taxon>
        <taxon>lamiids</taxon>
        <taxon>Solanales</taxon>
        <taxon>Solanaceae</taxon>
        <taxon>Solanoideae</taxon>
        <taxon>Solaneae</taxon>
        <taxon>Solanum</taxon>
    </lineage>
</organism>
<dbReference type="PANTHER" id="PTHR47461:SF1">
    <property type="entry name" value="PHYTOLONGIN PHYL1.2"/>
    <property type="match status" value="1"/>
</dbReference>
<evidence type="ECO:0000313" key="2">
    <source>
        <dbReference type="Proteomes" id="UP001234989"/>
    </source>
</evidence>
<dbReference type="InterPro" id="IPR011012">
    <property type="entry name" value="Longin-like_dom_sf"/>
</dbReference>
<proteinExistence type="predicted"/>
<dbReference type="EMBL" id="CP133617">
    <property type="protein sequence ID" value="WMV34911.1"/>
    <property type="molecule type" value="Genomic_DNA"/>
</dbReference>
<name>A0AAF0TW91_SOLVR</name>
<reference evidence="1" key="1">
    <citation type="submission" date="2023-08" db="EMBL/GenBank/DDBJ databases">
        <title>A de novo genome assembly of Solanum verrucosum Schlechtendal, a Mexican diploid species geographically isolated from the other diploid A-genome species in potato relatives.</title>
        <authorList>
            <person name="Hosaka K."/>
        </authorList>
    </citation>
    <scope>NUCLEOTIDE SEQUENCE</scope>
    <source>
        <tissue evidence="1">Young leaves</tissue>
    </source>
</reference>
<keyword evidence="2" id="KW-1185">Reference proteome</keyword>